<gene>
    <name evidence="2" type="ORF">S01H4_30689</name>
</gene>
<dbReference type="AlphaFoldDB" id="X1A134"/>
<evidence type="ECO:0000313" key="2">
    <source>
        <dbReference type="EMBL" id="GAG75459.1"/>
    </source>
</evidence>
<reference evidence="2" key="1">
    <citation type="journal article" date="2014" name="Front. Microbiol.">
        <title>High frequency of phylogenetically diverse reductive dehalogenase-homologous genes in deep subseafloor sedimentary metagenomes.</title>
        <authorList>
            <person name="Kawai M."/>
            <person name="Futagami T."/>
            <person name="Toyoda A."/>
            <person name="Takaki Y."/>
            <person name="Nishi S."/>
            <person name="Hori S."/>
            <person name="Arai W."/>
            <person name="Tsubouchi T."/>
            <person name="Morono Y."/>
            <person name="Uchiyama I."/>
            <person name="Ito T."/>
            <person name="Fujiyama A."/>
            <person name="Inagaki F."/>
            <person name="Takami H."/>
        </authorList>
    </citation>
    <scope>NUCLEOTIDE SEQUENCE</scope>
    <source>
        <strain evidence="2">Expedition CK06-06</strain>
    </source>
</reference>
<evidence type="ECO:0008006" key="3">
    <source>
        <dbReference type="Google" id="ProtNLM"/>
    </source>
</evidence>
<keyword evidence="1" id="KW-0472">Membrane</keyword>
<accession>X1A134</accession>
<protein>
    <recommendedName>
        <fullName evidence="3">Archaeal Type IV pilin N-terminal domain-containing protein</fullName>
    </recommendedName>
</protein>
<evidence type="ECO:0000256" key="1">
    <source>
        <dbReference type="SAM" id="Phobius"/>
    </source>
</evidence>
<feature type="transmembrane region" description="Helical" evidence="1">
    <location>
        <begin position="20"/>
        <end position="42"/>
    </location>
</feature>
<name>X1A134_9ZZZZ</name>
<proteinExistence type="predicted"/>
<keyword evidence="1" id="KW-1133">Transmembrane helix</keyword>
<organism evidence="2">
    <name type="scientific">marine sediment metagenome</name>
    <dbReference type="NCBI Taxonomy" id="412755"/>
    <lineage>
        <taxon>unclassified sequences</taxon>
        <taxon>metagenomes</taxon>
        <taxon>ecological metagenomes</taxon>
    </lineage>
</organism>
<dbReference type="EMBL" id="BART01015863">
    <property type="protein sequence ID" value="GAG75459.1"/>
    <property type="molecule type" value="Genomic_DNA"/>
</dbReference>
<comment type="caution">
    <text evidence="2">The sequence shown here is derived from an EMBL/GenBank/DDBJ whole genome shotgun (WGS) entry which is preliminary data.</text>
</comment>
<keyword evidence="1" id="KW-0812">Transmembrane</keyword>
<sequence>MVENMKANRKFIEEKDGVSVVVGIILLVCVVAAIAAILYIYVSQYYEKERLTVEGTVQSVVESGVYEDPSCAECNDTIYNITLDGNESYLMLFRTDAAVVPPINVELCFYYDLVDGYYDVYKIKSL</sequence>